<reference evidence="11" key="1">
    <citation type="submission" date="2018-05" db="EMBL/GenBank/DDBJ databases">
        <authorList>
            <person name="Lanie J.A."/>
            <person name="Ng W.-L."/>
            <person name="Kazmierczak K.M."/>
            <person name="Andrzejewski T.M."/>
            <person name="Davidsen T.M."/>
            <person name="Wayne K.J."/>
            <person name="Tettelin H."/>
            <person name="Glass J.I."/>
            <person name="Rusch D."/>
            <person name="Podicherti R."/>
            <person name="Tsui H.-C.T."/>
            <person name="Winkler M.E."/>
        </authorList>
    </citation>
    <scope>NUCLEOTIDE SEQUENCE</scope>
</reference>
<evidence type="ECO:0000259" key="9">
    <source>
        <dbReference type="Pfam" id="PF06144"/>
    </source>
</evidence>
<name>A0A382GDU5_9ZZZZ</name>
<evidence type="ECO:0000256" key="2">
    <source>
        <dbReference type="ARBA" id="ARBA00017703"/>
    </source>
</evidence>
<gene>
    <name evidence="11" type="ORF">METZ01_LOCUS225896</name>
</gene>
<dbReference type="GO" id="GO:0006261">
    <property type="term" value="P:DNA-templated DNA replication"/>
    <property type="evidence" value="ECO:0007669"/>
    <property type="project" value="TreeGrafter"/>
</dbReference>
<dbReference type="Gene3D" id="1.10.8.60">
    <property type="match status" value="1"/>
</dbReference>
<evidence type="ECO:0000256" key="8">
    <source>
        <dbReference type="ARBA" id="ARBA00049244"/>
    </source>
</evidence>
<comment type="similarity">
    <text evidence="7">Belongs to the DNA polymerase HolA subunit family.</text>
</comment>
<dbReference type="PANTHER" id="PTHR34388:SF1">
    <property type="entry name" value="DNA POLYMERASE III SUBUNIT DELTA"/>
    <property type="match status" value="1"/>
</dbReference>
<evidence type="ECO:0000259" key="10">
    <source>
        <dbReference type="Pfam" id="PF21694"/>
    </source>
</evidence>
<dbReference type="GO" id="GO:0003887">
    <property type="term" value="F:DNA-directed DNA polymerase activity"/>
    <property type="evidence" value="ECO:0007669"/>
    <property type="project" value="UniProtKB-KW"/>
</dbReference>
<organism evidence="11">
    <name type="scientific">marine metagenome</name>
    <dbReference type="NCBI Taxonomy" id="408172"/>
    <lineage>
        <taxon>unclassified sequences</taxon>
        <taxon>metagenomes</taxon>
        <taxon>ecological metagenomes</taxon>
    </lineage>
</organism>
<keyword evidence="3" id="KW-0808">Transferase</keyword>
<dbReference type="Gene3D" id="1.20.272.10">
    <property type="match status" value="1"/>
</dbReference>
<keyword evidence="5" id="KW-0235">DNA replication</keyword>
<dbReference type="AlphaFoldDB" id="A0A382GDU5"/>
<feature type="domain" description="DNA polymerase III delta N-terminal" evidence="9">
    <location>
        <begin position="8"/>
        <end position="72"/>
    </location>
</feature>
<dbReference type="EMBL" id="UINC01054845">
    <property type="protein sequence ID" value="SVB73042.1"/>
    <property type="molecule type" value="Genomic_DNA"/>
</dbReference>
<evidence type="ECO:0000256" key="5">
    <source>
        <dbReference type="ARBA" id="ARBA00022705"/>
    </source>
</evidence>
<dbReference type="PANTHER" id="PTHR34388">
    <property type="entry name" value="DNA POLYMERASE III SUBUNIT DELTA"/>
    <property type="match status" value="1"/>
</dbReference>
<feature type="domain" description="DNA polymerase III delta subunit-like C-terminal" evidence="10">
    <location>
        <begin position="152"/>
        <end position="270"/>
    </location>
</feature>
<accession>A0A382GDU5</accession>
<dbReference type="GO" id="GO:0003677">
    <property type="term" value="F:DNA binding"/>
    <property type="evidence" value="ECO:0007669"/>
    <property type="project" value="InterPro"/>
</dbReference>
<protein>
    <recommendedName>
        <fullName evidence="2">DNA polymerase III subunit delta</fullName>
        <ecNumber evidence="1">2.7.7.7</ecNumber>
    </recommendedName>
</protein>
<dbReference type="Pfam" id="PF06144">
    <property type="entry name" value="DNA_pol3_delta"/>
    <property type="match status" value="1"/>
</dbReference>
<dbReference type="InterPro" id="IPR027417">
    <property type="entry name" value="P-loop_NTPase"/>
</dbReference>
<dbReference type="GO" id="GO:0009360">
    <property type="term" value="C:DNA polymerase III complex"/>
    <property type="evidence" value="ECO:0007669"/>
    <property type="project" value="InterPro"/>
</dbReference>
<dbReference type="InterPro" id="IPR005790">
    <property type="entry name" value="DNA_polIII_delta"/>
</dbReference>
<dbReference type="InterPro" id="IPR008921">
    <property type="entry name" value="DNA_pol3_clamp-load_cplx_C"/>
</dbReference>
<dbReference type="InterPro" id="IPR048466">
    <property type="entry name" value="DNA_pol3_delta-like_C"/>
</dbReference>
<evidence type="ECO:0000256" key="3">
    <source>
        <dbReference type="ARBA" id="ARBA00022679"/>
    </source>
</evidence>
<dbReference type="NCBIfam" id="TIGR01128">
    <property type="entry name" value="holA"/>
    <property type="match status" value="1"/>
</dbReference>
<proteinExistence type="inferred from homology"/>
<feature type="non-terminal residue" evidence="11">
    <location>
        <position position="1"/>
    </location>
</feature>
<evidence type="ECO:0000313" key="11">
    <source>
        <dbReference type="EMBL" id="SVB73042.1"/>
    </source>
</evidence>
<dbReference type="Gene3D" id="3.40.50.300">
    <property type="entry name" value="P-loop containing nucleotide triphosphate hydrolases"/>
    <property type="match status" value="1"/>
</dbReference>
<keyword evidence="6" id="KW-0239">DNA-directed DNA polymerase</keyword>
<evidence type="ECO:0000256" key="4">
    <source>
        <dbReference type="ARBA" id="ARBA00022695"/>
    </source>
</evidence>
<comment type="catalytic activity">
    <reaction evidence="8">
        <text>DNA(n) + a 2'-deoxyribonucleoside 5'-triphosphate = DNA(n+1) + diphosphate</text>
        <dbReference type="Rhea" id="RHEA:22508"/>
        <dbReference type="Rhea" id="RHEA-COMP:17339"/>
        <dbReference type="Rhea" id="RHEA-COMP:17340"/>
        <dbReference type="ChEBI" id="CHEBI:33019"/>
        <dbReference type="ChEBI" id="CHEBI:61560"/>
        <dbReference type="ChEBI" id="CHEBI:173112"/>
        <dbReference type="EC" id="2.7.7.7"/>
    </reaction>
</comment>
<dbReference type="EC" id="2.7.7.7" evidence="1"/>
<evidence type="ECO:0000256" key="6">
    <source>
        <dbReference type="ARBA" id="ARBA00022932"/>
    </source>
</evidence>
<dbReference type="InterPro" id="IPR010372">
    <property type="entry name" value="DNA_pol3_delta_N"/>
</dbReference>
<keyword evidence="4" id="KW-0548">Nucleotidyltransferase</keyword>
<sequence>SVGDWLGAARTLSFLGGTKLIVIRNLHDTTLEDPEQKLLLEYITNPELDSCLVITVDKADKKRKLYKNLTAQPGALSCEAPQEAGLPNWIKGRARSFGYELSSEAARKMVDRVGAKPGILVKELEKVMTFAGKEKRISESMVAEVVGEIKTEDAFLFMDALKEKKAEKALLLLQNQLGHGEDPIKILGLIAWQFRTLWEVKHYQAQKYGVQKIAKQMGAKPYSVEKAMRHTKNFNRSKLRECMKFLFEADRELKTSGRDPQGTLETLLLRICSG</sequence>
<evidence type="ECO:0000256" key="1">
    <source>
        <dbReference type="ARBA" id="ARBA00012417"/>
    </source>
</evidence>
<dbReference type="SUPFAM" id="SSF48019">
    <property type="entry name" value="post-AAA+ oligomerization domain-like"/>
    <property type="match status" value="1"/>
</dbReference>
<dbReference type="Pfam" id="PF21694">
    <property type="entry name" value="DNA_pol3_delta_C"/>
    <property type="match status" value="1"/>
</dbReference>
<dbReference type="SUPFAM" id="SSF52540">
    <property type="entry name" value="P-loop containing nucleoside triphosphate hydrolases"/>
    <property type="match status" value="1"/>
</dbReference>
<evidence type="ECO:0000256" key="7">
    <source>
        <dbReference type="ARBA" id="ARBA00034754"/>
    </source>
</evidence>